<comment type="caution">
    <text evidence="2">The sequence shown here is derived from an EMBL/GenBank/DDBJ whole genome shotgun (WGS) entry which is preliminary data.</text>
</comment>
<reference evidence="2 3" key="1">
    <citation type="journal article" date="2025" name="Anaerobe">
        <title>Description of Anaerococcus kampingiae sp. nov., Anaerococcus groningensis sp. nov., Anaerococcus martiniensis sp. nov., and Anaerococcus cruorum sp. nov., isolated from human clinical specimens.</title>
        <authorList>
            <person name="Boiten K.E."/>
            <person name="Meijer J."/>
            <person name="van Wezel E.M."/>
            <person name="Veloo A.C.M."/>
        </authorList>
    </citation>
    <scope>NUCLEOTIDE SEQUENCE [LARGE SCALE GENOMIC DNA]</scope>
    <source>
        <strain evidence="2 3">ENR0874</strain>
    </source>
</reference>
<gene>
    <name evidence="2" type="ORF">ACCQ42_10180</name>
</gene>
<feature type="domain" description="DUF1659" evidence="1">
    <location>
        <begin position="2"/>
        <end position="53"/>
    </location>
</feature>
<keyword evidence="3" id="KW-1185">Reference proteome</keyword>
<dbReference type="EMBL" id="JBGMEF010000057">
    <property type="protein sequence ID" value="MFO3668118.1"/>
    <property type="molecule type" value="Genomic_DNA"/>
</dbReference>
<name>A0ABW9MFQ1_9FIRM</name>
<organism evidence="2 3">
    <name type="scientific">Anaerococcus kampingae</name>
    <dbReference type="NCBI Taxonomy" id="3115614"/>
    <lineage>
        <taxon>Bacteria</taxon>
        <taxon>Bacillati</taxon>
        <taxon>Bacillota</taxon>
        <taxon>Tissierellia</taxon>
        <taxon>Tissierellales</taxon>
        <taxon>Peptoniphilaceae</taxon>
        <taxon>Anaerococcus</taxon>
    </lineage>
</organism>
<evidence type="ECO:0000313" key="3">
    <source>
        <dbReference type="Proteomes" id="UP001637994"/>
    </source>
</evidence>
<evidence type="ECO:0000259" key="1">
    <source>
        <dbReference type="Pfam" id="PF07872"/>
    </source>
</evidence>
<protein>
    <recommendedName>
        <fullName evidence="1">DUF1659 domain-containing protein</fullName>
    </recommendedName>
</protein>
<accession>A0ABW9MFQ1</accession>
<dbReference type="RefSeq" id="WP_410036071.1">
    <property type="nucleotide sequence ID" value="NZ_JBGMEF010000057.1"/>
</dbReference>
<sequence>MKIKIKFEIANVDGDKRKAYTKTFSQVNQEASSDNIKSFAKAYLGLLNDNGHELKYAIYKADDQLIEEGNLA</sequence>
<evidence type="ECO:0000313" key="2">
    <source>
        <dbReference type="EMBL" id="MFO3668118.1"/>
    </source>
</evidence>
<dbReference type="Pfam" id="PF07872">
    <property type="entry name" value="DUF1659"/>
    <property type="match status" value="1"/>
</dbReference>
<proteinExistence type="predicted"/>
<dbReference type="Proteomes" id="UP001637994">
    <property type="component" value="Unassembled WGS sequence"/>
</dbReference>
<dbReference type="InterPro" id="IPR012454">
    <property type="entry name" value="DUF1659"/>
</dbReference>